<dbReference type="PANTHER" id="PTHR44259">
    <property type="entry name" value="OS07G0183000 PROTEIN-RELATED"/>
    <property type="match status" value="1"/>
</dbReference>
<dbReference type="PANTHER" id="PTHR44259:SF73">
    <property type="entry name" value="F-BOX PROTEIN (DUF295)"/>
    <property type="match status" value="1"/>
</dbReference>
<dbReference type="InterPro" id="IPR036047">
    <property type="entry name" value="F-box-like_dom_sf"/>
</dbReference>
<name>A0A6D2ICH3_9BRAS</name>
<evidence type="ECO:0000313" key="3">
    <source>
        <dbReference type="EMBL" id="CAA7025935.1"/>
    </source>
</evidence>
<keyword evidence="4" id="KW-1185">Reference proteome</keyword>
<sequence>MKTPNYGRWSELPMDMLGSVLESLSIRDFHRAKMVCSNWYLCSKQMWRPKYGSPLLMLSPEEDRCRMYSPGDDRVYETKKSDFSGYRFLGSSGTWFLAVDSRLKLSIIDVFSDERIDLPPLESIKDGRFSVERVGDKGFTVTLLKTGFSSVRINVTVEHMIGVLWVDDKNRDYVVVWQFERDRFLRFCKKGDDHYRHINTLVDLRSELRGGYDMVLKGYMLYFFANGDYIQHLDLSGEDGFKDLSENHRFPRRVSDLSFRDEYETLRAIKVISGSYNMAVTTSG</sequence>
<comment type="caution">
    <text evidence="3">The sequence shown here is derived from an EMBL/GenBank/DDBJ whole genome shotgun (WGS) entry which is preliminary data.</text>
</comment>
<dbReference type="InterPro" id="IPR050942">
    <property type="entry name" value="F-box_BR-signaling"/>
</dbReference>
<proteinExistence type="predicted"/>
<dbReference type="EMBL" id="CACVBM020001046">
    <property type="protein sequence ID" value="CAA7025935.1"/>
    <property type="molecule type" value="Genomic_DNA"/>
</dbReference>
<dbReference type="Gene3D" id="1.20.1280.50">
    <property type="match status" value="1"/>
</dbReference>
<evidence type="ECO:0000259" key="2">
    <source>
        <dbReference type="Pfam" id="PF03478"/>
    </source>
</evidence>
<gene>
    <name evidence="3" type="ORF">MERR_LOCUS13170</name>
</gene>
<reference evidence="3" key="1">
    <citation type="submission" date="2020-01" db="EMBL/GenBank/DDBJ databases">
        <authorList>
            <person name="Mishra B."/>
        </authorList>
    </citation>
    <scope>NUCLEOTIDE SEQUENCE [LARGE SCALE GENOMIC DNA]</scope>
</reference>
<dbReference type="InterPro" id="IPR005174">
    <property type="entry name" value="KIB1-4_b-propeller"/>
</dbReference>
<dbReference type="OrthoDB" id="642536at2759"/>
<dbReference type="Proteomes" id="UP000467841">
    <property type="component" value="Unassembled WGS sequence"/>
</dbReference>
<dbReference type="Pfam" id="PF03478">
    <property type="entry name" value="Beta-prop_KIB1-4"/>
    <property type="match status" value="1"/>
</dbReference>
<dbReference type="AlphaFoldDB" id="A0A6D2ICH3"/>
<dbReference type="Pfam" id="PF00646">
    <property type="entry name" value="F-box"/>
    <property type="match status" value="1"/>
</dbReference>
<organism evidence="3 4">
    <name type="scientific">Microthlaspi erraticum</name>
    <dbReference type="NCBI Taxonomy" id="1685480"/>
    <lineage>
        <taxon>Eukaryota</taxon>
        <taxon>Viridiplantae</taxon>
        <taxon>Streptophyta</taxon>
        <taxon>Embryophyta</taxon>
        <taxon>Tracheophyta</taxon>
        <taxon>Spermatophyta</taxon>
        <taxon>Magnoliopsida</taxon>
        <taxon>eudicotyledons</taxon>
        <taxon>Gunneridae</taxon>
        <taxon>Pentapetalae</taxon>
        <taxon>rosids</taxon>
        <taxon>malvids</taxon>
        <taxon>Brassicales</taxon>
        <taxon>Brassicaceae</taxon>
        <taxon>Coluteocarpeae</taxon>
        <taxon>Microthlaspi</taxon>
    </lineage>
</organism>
<dbReference type="SUPFAM" id="SSF81383">
    <property type="entry name" value="F-box domain"/>
    <property type="match status" value="1"/>
</dbReference>
<feature type="domain" description="KIB1-4 beta-propeller" evidence="2">
    <location>
        <begin position="67"/>
        <end position="252"/>
    </location>
</feature>
<evidence type="ECO:0000259" key="1">
    <source>
        <dbReference type="Pfam" id="PF00646"/>
    </source>
</evidence>
<evidence type="ECO:0000313" key="4">
    <source>
        <dbReference type="Proteomes" id="UP000467841"/>
    </source>
</evidence>
<protein>
    <submittedName>
        <fullName evidence="3">Uncharacterized protein</fullName>
    </submittedName>
</protein>
<accession>A0A6D2ICH3</accession>
<dbReference type="InterPro" id="IPR001810">
    <property type="entry name" value="F-box_dom"/>
</dbReference>
<feature type="domain" description="F-box" evidence="1">
    <location>
        <begin position="9"/>
        <end position="46"/>
    </location>
</feature>